<accession>A0A822Y839</accession>
<dbReference type="AlphaFoldDB" id="A0A822Y839"/>
<dbReference type="Proteomes" id="UP000607653">
    <property type="component" value="Unassembled WGS sequence"/>
</dbReference>
<comment type="caution">
    <text evidence="1">The sequence shown here is derived from an EMBL/GenBank/DDBJ whole genome shotgun (WGS) entry which is preliminary data.</text>
</comment>
<sequence>MSLKCGLWRFQVSCGNRFFRTNRGLRSKRQLHILPP</sequence>
<keyword evidence="2" id="KW-1185">Reference proteome</keyword>
<evidence type="ECO:0000313" key="2">
    <source>
        <dbReference type="Proteomes" id="UP000607653"/>
    </source>
</evidence>
<dbReference type="EMBL" id="DUZY01000002">
    <property type="protein sequence ID" value="DAD30214.1"/>
    <property type="molecule type" value="Genomic_DNA"/>
</dbReference>
<protein>
    <submittedName>
        <fullName evidence="1">Uncharacterized protein</fullName>
    </submittedName>
</protein>
<proteinExistence type="predicted"/>
<gene>
    <name evidence="1" type="ORF">HUJ06_031682</name>
</gene>
<organism evidence="1 2">
    <name type="scientific">Nelumbo nucifera</name>
    <name type="common">Sacred lotus</name>
    <dbReference type="NCBI Taxonomy" id="4432"/>
    <lineage>
        <taxon>Eukaryota</taxon>
        <taxon>Viridiplantae</taxon>
        <taxon>Streptophyta</taxon>
        <taxon>Embryophyta</taxon>
        <taxon>Tracheophyta</taxon>
        <taxon>Spermatophyta</taxon>
        <taxon>Magnoliopsida</taxon>
        <taxon>Proteales</taxon>
        <taxon>Nelumbonaceae</taxon>
        <taxon>Nelumbo</taxon>
    </lineage>
</organism>
<reference evidence="1 2" key="1">
    <citation type="journal article" date="2020" name="Mol. Biol. Evol.">
        <title>Distinct Expression and Methylation Patterns for Genes with Different Fates following a Single Whole-Genome Duplication in Flowering Plants.</title>
        <authorList>
            <person name="Shi T."/>
            <person name="Rahmani R.S."/>
            <person name="Gugger P.F."/>
            <person name="Wang M."/>
            <person name="Li H."/>
            <person name="Zhang Y."/>
            <person name="Li Z."/>
            <person name="Wang Q."/>
            <person name="Van de Peer Y."/>
            <person name="Marchal K."/>
            <person name="Chen J."/>
        </authorList>
    </citation>
    <scope>NUCLEOTIDE SEQUENCE [LARGE SCALE GENOMIC DNA]</scope>
    <source>
        <tissue evidence="1">Leaf</tissue>
    </source>
</reference>
<evidence type="ECO:0000313" key="1">
    <source>
        <dbReference type="EMBL" id="DAD30214.1"/>
    </source>
</evidence>
<name>A0A822Y839_NELNU</name>